<evidence type="ECO:0000313" key="12">
    <source>
        <dbReference type="Proteomes" id="UP000182624"/>
    </source>
</evidence>
<name>A0A1I5QZN0_9FIRM</name>
<evidence type="ECO:0000256" key="6">
    <source>
        <dbReference type="ARBA" id="ARBA00038076"/>
    </source>
</evidence>
<evidence type="ECO:0000313" key="11">
    <source>
        <dbReference type="EMBL" id="SFP51557.1"/>
    </source>
</evidence>
<keyword evidence="2" id="KW-1003">Cell membrane</keyword>
<evidence type="ECO:0000256" key="3">
    <source>
        <dbReference type="ARBA" id="ARBA00022692"/>
    </source>
</evidence>
<dbReference type="InterPro" id="IPR003838">
    <property type="entry name" value="ABC3_permease_C"/>
</dbReference>
<dbReference type="OrthoDB" id="5137249at2"/>
<feature type="transmembrane region" description="Helical" evidence="9">
    <location>
        <begin position="1134"/>
        <end position="1157"/>
    </location>
</feature>
<feature type="domain" description="ABC3 transporter permease C-terminal" evidence="10">
    <location>
        <begin position="665"/>
        <end position="769"/>
    </location>
</feature>
<evidence type="ECO:0000256" key="2">
    <source>
        <dbReference type="ARBA" id="ARBA00022475"/>
    </source>
</evidence>
<organism evidence="11 12">
    <name type="scientific">Butyrivibrio proteoclasticus</name>
    <dbReference type="NCBI Taxonomy" id="43305"/>
    <lineage>
        <taxon>Bacteria</taxon>
        <taxon>Bacillati</taxon>
        <taxon>Bacillota</taxon>
        <taxon>Clostridia</taxon>
        <taxon>Lachnospirales</taxon>
        <taxon>Lachnospiraceae</taxon>
        <taxon>Butyrivibrio</taxon>
    </lineage>
</organism>
<keyword evidence="5 9" id="KW-0472">Membrane</keyword>
<sequence length="1171" mass="130526">MLKTWLVDALRNIKVRIVSWLSIVTIVFIGTTLILGLYFGSSTVKKASTSYIATQNFKDYDISCSMGIKNDEIDFLKTLDEVNDAEGQISFMGELSLDDKSTGVTVISSTEKISTPTVTTGSLPSSLDECIVSYSAMKKIGAKIGDEIEISIASVRFDGILPNKTYKITGIASHPDYMVNISTDYIVLPLSCFDTSKLSFDYSNILIDANIPEDTFKSAYKKKSAEIKDILESETVSMSANRIVNLHSELDKEYANAQSTSKDELSKAKNELDKGLKTFTDAIETARSTLENGEEELNNIKSAAEKELSEAKSKIRSGEEEYNTMVADGQAQLEQAEKDMEKELNDAKFKLFDAFLSLDAAEKLLKEKEAEYSKGLEKLVEGKEKLDNGYKEYNEAIRQADEKVNDDIIDAAIIILELEEDSEETIEKLNNAKGKETLERCGLLIDAYDNAPPHIQELFDDSLDIDDFKADYDKLLKGKYELEEGQKKYDDGVEQLEEARKMLDQGWYDLQKGWQQYEDGKAELAKREPEAKKRLEDAKAEYEQKKAEGAAQLEDAKKTLSSKMSEATETIKGLEEQLQIAKDEYASQKEEGEKSINEATSQYESAKKEADDKLSDLKQQIDTAKATPCTYMVQTRDVNFPYVQTKSYMKAINGFFTAFTPLYAGIIAIVCFFTMTIIIEEQTSQIGTCKAFGMFESEIMRKYIIFGVSAALIGALLGVAGSFTIEKLLINTMKENLAFSLDGTGHNIVMIILLPLMEVLVTTLAVILSCHRYIHCSAVGLISGNEPASKYGKKAGKSFAKGIYLKLIVRNLFTDIGREVVSVVITVICVFIVGFGIDIKLAYEGALGRQMNDIWQYDLTLTESSSITDEEKAVITKALSEYDTLYLPVSVSVIIDDDSQILTNTICVDDSKEFDRFYILKDEFGKRIEIPDNGVLITKEMEEKNEISKGSSLHMISGNLRYSEVTVSGTFMLYAGKTTIMTSKYYEDNFGSLPTRNTYYIKAPGDKAKELTDTLSKLPGVSTVDLKKNLRDGNMAVVSLYNTVVAIVIIFSIMLTFMILLNLSNILVAHRMRELLTMRVNGFYNSQVIGYLVREVLLTSILSVVIALSLGVPLTGIIIKNLETDAFMFVRSPFVLAWASSVLINALFSVVINTIAFRKINTVPLTSITRY</sequence>
<feature type="transmembrane region" description="Helical" evidence="9">
    <location>
        <begin position="820"/>
        <end position="843"/>
    </location>
</feature>
<dbReference type="GO" id="GO:0022857">
    <property type="term" value="F:transmembrane transporter activity"/>
    <property type="evidence" value="ECO:0007669"/>
    <property type="project" value="TreeGrafter"/>
</dbReference>
<evidence type="ECO:0000259" key="10">
    <source>
        <dbReference type="Pfam" id="PF02687"/>
    </source>
</evidence>
<feature type="transmembrane region" description="Helical" evidence="9">
    <location>
        <begin position="703"/>
        <end position="725"/>
    </location>
</feature>
<feature type="transmembrane region" description="Helical" evidence="9">
    <location>
        <begin position="1096"/>
        <end position="1119"/>
    </location>
</feature>
<reference evidence="12" key="1">
    <citation type="submission" date="2016-10" db="EMBL/GenBank/DDBJ databases">
        <authorList>
            <person name="Varghese N."/>
            <person name="Submissions S."/>
        </authorList>
    </citation>
    <scope>NUCLEOTIDE SEQUENCE [LARGE SCALE GENOMIC DNA]</scope>
    <source>
        <strain evidence="12">P18</strain>
    </source>
</reference>
<evidence type="ECO:0000256" key="7">
    <source>
        <dbReference type="SAM" id="Coils"/>
    </source>
</evidence>
<dbReference type="AlphaFoldDB" id="A0A1I5QZN0"/>
<dbReference type="CDD" id="cd06503">
    <property type="entry name" value="ATP-synt_Fo_b"/>
    <property type="match status" value="1"/>
</dbReference>
<feature type="domain" description="ABC3 transporter permease C-terminal" evidence="10">
    <location>
        <begin position="1047"/>
        <end position="1160"/>
    </location>
</feature>
<keyword evidence="7" id="KW-0175">Coiled coil</keyword>
<keyword evidence="3 9" id="KW-0812">Transmembrane</keyword>
<feature type="transmembrane region" description="Helical" evidence="9">
    <location>
        <begin position="20"/>
        <end position="40"/>
    </location>
</feature>
<comment type="similarity">
    <text evidence="6">Belongs to the ABC-4 integral membrane protein family.</text>
</comment>
<dbReference type="EMBL" id="FOXO01000003">
    <property type="protein sequence ID" value="SFP51557.1"/>
    <property type="molecule type" value="Genomic_DNA"/>
</dbReference>
<dbReference type="Proteomes" id="UP000182624">
    <property type="component" value="Unassembled WGS sequence"/>
</dbReference>
<evidence type="ECO:0000256" key="8">
    <source>
        <dbReference type="SAM" id="MobiDB-lite"/>
    </source>
</evidence>
<dbReference type="PANTHER" id="PTHR30572">
    <property type="entry name" value="MEMBRANE COMPONENT OF TRANSPORTER-RELATED"/>
    <property type="match status" value="1"/>
</dbReference>
<accession>A0A1I5QZN0</accession>
<feature type="transmembrane region" description="Helical" evidence="9">
    <location>
        <begin position="1040"/>
        <end position="1063"/>
    </location>
</feature>
<dbReference type="RefSeq" id="WP_074883979.1">
    <property type="nucleotide sequence ID" value="NZ_FOXO01000003.1"/>
</dbReference>
<proteinExistence type="inferred from homology"/>
<comment type="subcellular location">
    <subcellularLocation>
        <location evidence="1">Cell membrane</location>
        <topology evidence="1">Multi-pass membrane protein</topology>
    </subcellularLocation>
</comment>
<protein>
    <submittedName>
        <fullName evidence="11">Putative ABC transport system permease protein</fullName>
    </submittedName>
</protein>
<feature type="transmembrane region" description="Helical" evidence="9">
    <location>
        <begin position="655"/>
        <end position="679"/>
    </location>
</feature>
<feature type="region of interest" description="Disordered" evidence="8">
    <location>
        <begin position="528"/>
        <end position="554"/>
    </location>
</feature>
<dbReference type="PANTHER" id="PTHR30572:SF4">
    <property type="entry name" value="ABC TRANSPORTER PERMEASE YTRF"/>
    <property type="match status" value="1"/>
</dbReference>
<evidence type="ECO:0000256" key="9">
    <source>
        <dbReference type="SAM" id="Phobius"/>
    </source>
</evidence>
<feature type="transmembrane region" description="Helical" evidence="9">
    <location>
        <begin position="745"/>
        <end position="768"/>
    </location>
</feature>
<evidence type="ECO:0000256" key="5">
    <source>
        <dbReference type="ARBA" id="ARBA00023136"/>
    </source>
</evidence>
<dbReference type="Pfam" id="PF02687">
    <property type="entry name" value="FtsX"/>
    <property type="match status" value="2"/>
</dbReference>
<feature type="coiled-coil region" evidence="7">
    <location>
        <begin position="276"/>
        <end position="435"/>
    </location>
</feature>
<dbReference type="GO" id="GO:0005886">
    <property type="term" value="C:plasma membrane"/>
    <property type="evidence" value="ECO:0007669"/>
    <property type="project" value="UniProtKB-SubCell"/>
</dbReference>
<keyword evidence="12" id="KW-1185">Reference proteome</keyword>
<evidence type="ECO:0000256" key="4">
    <source>
        <dbReference type="ARBA" id="ARBA00022989"/>
    </source>
</evidence>
<dbReference type="InterPro" id="IPR050250">
    <property type="entry name" value="Macrolide_Exporter_MacB"/>
</dbReference>
<keyword evidence="4 9" id="KW-1133">Transmembrane helix</keyword>
<evidence type="ECO:0000256" key="1">
    <source>
        <dbReference type="ARBA" id="ARBA00004651"/>
    </source>
</evidence>
<gene>
    <name evidence="11" type="ORF">SAMN04487928_10336</name>
</gene>